<evidence type="ECO:0000313" key="2">
    <source>
        <dbReference type="EMBL" id="SFE65027.1"/>
    </source>
</evidence>
<keyword evidence="1" id="KW-1133">Transmembrane helix</keyword>
<keyword evidence="1" id="KW-0812">Transmembrane</keyword>
<dbReference type="RefSeq" id="WP_093918376.1">
    <property type="nucleotide sequence ID" value="NZ_FONW01000001.1"/>
</dbReference>
<keyword evidence="3" id="KW-1185">Reference proteome</keyword>
<organism evidence="2 3">
    <name type="scientific">Sunxiuqinia elliptica</name>
    <dbReference type="NCBI Taxonomy" id="655355"/>
    <lineage>
        <taxon>Bacteria</taxon>
        <taxon>Pseudomonadati</taxon>
        <taxon>Bacteroidota</taxon>
        <taxon>Bacteroidia</taxon>
        <taxon>Marinilabiliales</taxon>
        <taxon>Prolixibacteraceae</taxon>
        <taxon>Sunxiuqinia</taxon>
    </lineage>
</organism>
<reference evidence="2 3" key="1">
    <citation type="submission" date="2016-10" db="EMBL/GenBank/DDBJ databases">
        <authorList>
            <person name="de Groot N.N."/>
        </authorList>
    </citation>
    <scope>NUCLEOTIDE SEQUENCE [LARGE SCALE GENOMIC DNA]</scope>
    <source>
        <strain evidence="2 3">CGMCC 1.9156</strain>
    </source>
</reference>
<dbReference type="PANTHER" id="PTHR40115:SF1">
    <property type="entry name" value="INNER MEMBRANE PROTEIN WITH PEPSY TM HELIX"/>
    <property type="match status" value="1"/>
</dbReference>
<dbReference type="AlphaFoldDB" id="A0A1I2C9L9"/>
<feature type="transmembrane region" description="Helical" evidence="1">
    <location>
        <begin position="18"/>
        <end position="36"/>
    </location>
</feature>
<evidence type="ECO:0000313" key="3">
    <source>
        <dbReference type="Proteomes" id="UP000198964"/>
    </source>
</evidence>
<dbReference type="Proteomes" id="UP000198964">
    <property type="component" value="Unassembled WGS sequence"/>
</dbReference>
<gene>
    <name evidence="2" type="ORF">SAMN05216283_101661</name>
</gene>
<protein>
    <recommendedName>
        <fullName evidence="4">Peptidase</fullName>
    </recommendedName>
</protein>
<dbReference type="InterPro" id="IPR032307">
    <property type="entry name" value="PepSY_TM-like_2"/>
</dbReference>
<evidence type="ECO:0000256" key="1">
    <source>
        <dbReference type="SAM" id="Phobius"/>
    </source>
</evidence>
<feature type="transmembrane region" description="Helical" evidence="1">
    <location>
        <begin position="131"/>
        <end position="151"/>
    </location>
</feature>
<sequence>MTSSTKLRKWIRIIHRDLGYFLVGISVIYGLSGYLLNHMDGKDPAYHTIEATTMIDKHLNEKNLKKHLATLEGVPQVNRILFSGNEFYKVMFNGGIGAYSTKTGELSYELHQKRPFIYHINKLHYNKVSGWTIMGDVFAFSLIFLAISGMFMVKGKNGLMKRGIWLVLAGLAIPILYIVLS</sequence>
<proteinExistence type="predicted"/>
<dbReference type="EMBL" id="FONW01000001">
    <property type="protein sequence ID" value="SFE65027.1"/>
    <property type="molecule type" value="Genomic_DNA"/>
</dbReference>
<feature type="transmembrane region" description="Helical" evidence="1">
    <location>
        <begin position="163"/>
        <end position="180"/>
    </location>
</feature>
<evidence type="ECO:0008006" key="4">
    <source>
        <dbReference type="Google" id="ProtNLM"/>
    </source>
</evidence>
<name>A0A1I2C9L9_9BACT</name>
<accession>A0A1I2C9L9</accession>
<keyword evidence="1" id="KW-0472">Membrane</keyword>
<dbReference type="Pfam" id="PF16357">
    <property type="entry name" value="PepSY_TM_like_2"/>
    <property type="match status" value="1"/>
</dbReference>
<dbReference type="STRING" id="655355.SAMN05216283_101661"/>
<dbReference type="PANTHER" id="PTHR40115">
    <property type="entry name" value="INNER MEMBRANE PROTEIN WITH PEPSY TM HELIX"/>
    <property type="match status" value="1"/>
</dbReference>